<accession>A0A1M5NJE7</accession>
<organism evidence="1 2">
    <name type="scientific">Bradyrhizobium erythrophlei</name>
    <dbReference type="NCBI Taxonomy" id="1437360"/>
    <lineage>
        <taxon>Bacteria</taxon>
        <taxon>Pseudomonadati</taxon>
        <taxon>Pseudomonadota</taxon>
        <taxon>Alphaproteobacteria</taxon>
        <taxon>Hyphomicrobiales</taxon>
        <taxon>Nitrobacteraceae</taxon>
        <taxon>Bradyrhizobium</taxon>
    </lineage>
</organism>
<protein>
    <submittedName>
        <fullName evidence="1">Uncharacterized protein</fullName>
    </submittedName>
</protein>
<gene>
    <name evidence="1" type="ORF">SAMN05443248_3021</name>
</gene>
<dbReference type="AlphaFoldDB" id="A0A1M5NJE7"/>
<reference evidence="1 2" key="1">
    <citation type="submission" date="2016-11" db="EMBL/GenBank/DDBJ databases">
        <authorList>
            <person name="Jaros S."/>
            <person name="Januszkiewicz K."/>
            <person name="Wedrychowicz H."/>
        </authorList>
    </citation>
    <scope>NUCLEOTIDE SEQUENCE [LARGE SCALE GENOMIC DNA]</scope>
    <source>
        <strain evidence="1 2">GAS138</strain>
    </source>
</reference>
<proteinExistence type="predicted"/>
<evidence type="ECO:0000313" key="2">
    <source>
        <dbReference type="Proteomes" id="UP000189796"/>
    </source>
</evidence>
<dbReference type="RefSeq" id="WP_079601967.1">
    <property type="nucleotide sequence ID" value="NZ_LT670817.1"/>
</dbReference>
<name>A0A1M5NJE7_9BRAD</name>
<sequence length="133" mass="14060">MTSKTPVGDQPFSFTVDPQPVDYGTIGNIRFSPSHVGAAFEVPHVAIAERLHAAGIIPPTTDEIVAAAVADNARRDKQPASDEALRDHFAGQALPTTLGWAIKMGGHTPAVAADLAYDVADAMMAERARRSAR</sequence>
<evidence type="ECO:0000313" key="1">
    <source>
        <dbReference type="EMBL" id="SHG89714.1"/>
    </source>
</evidence>
<dbReference type="Proteomes" id="UP000189796">
    <property type="component" value="Chromosome I"/>
</dbReference>
<dbReference type="EMBL" id="LT670817">
    <property type="protein sequence ID" value="SHG89714.1"/>
    <property type="molecule type" value="Genomic_DNA"/>
</dbReference>